<dbReference type="InterPro" id="IPR012338">
    <property type="entry name" value="Beta-lactam/transpept-like"/>
</dbReference>
<sequence>MPRKIDFDKNAVNALIQPFVANREPGMLIRIYSSGQILFDKAFGLADMEENRPLTRQTAFPVGSVSKEFTMVSILQFVEQDKLHLHDTIGRFVEGLPFGSQVTIKHLLSHTSGIKNYFEKANHIPGKLDRIFSPDELIRYFKNDPLEFPPGTRYQYSNSNYALLAKVIEQFSKGSYSEHLQKTFFQPLELEHSYSLLNTAPDKNTASGYDKRKDSITPTVKIHPSQTYGSGSVVSTLEDLYTWHQALYQGKLLSPKSFTMACEVARLTDGSLSPEHRGFSLMSGQMGTHRFFWNGGDISGVHTRYLYFPEKELYIQVMANVTIEDNHDHAGNLLFKIAGELLGEDAVFVIGKEYQLEKL</sequence>
<evidence type="ECO:0000313" key="3">
    <source>
        <dbReference type="Proteomes" id="UP001403385"/>
    </source>
</evidence>
<gene>
    <name evidence="2" type="ORF">AAG747_27395</name>
</gene>
<proteinExistence type="predicted"/>
<accession>A0AAW9SF49</accession>
<dbReference type="SUPFAM" id="SSF56601">
    <property type="entry name" value="beta-lactamase/transpeptidase-like"/>
    <property type="match status" value="1"/>
</dbReference>
<dbReference type="InterPro" id="IPR050491">
    <property type="entry name" value="AmpC-like"/>
</dbReference>
<protein>
    <submittedName>
        <fullName evidence="2">Serine hydrolase domain-containing protein</fullName>
        <ecNumber evidence="2">3.1.1.103</ecNumber>
    </submittedName>
</protein>
<dbReference type="PANTHER" id="PTHR46825:SF9">
    <property type="entry name" value="BETA-LACTAMASE-RELATED DOMAIN-CONTAINING PROTEIN"/>
    <property type="match status" value="1"/>
</dbReference>
<reference evidence="2 3" key="1">
    <citation type="submission" date="2024-04" db="EMBL/GenBank/DDBJ databases">
        <title>Novel genus in family Flammeovirgaceae.</title>
        <authorList>
            <person name="Nguyen T.H."/>
            <person name="Vuong T.Q."/>
            <person name="Le H."/>
            <person name="Kim S.-G."/>
        </authorList>
    </citation>
    <scope>NUCLEOTIDE SEQUENCE [LARGE SCALE GENOMIC DNA]</scope>
    <source>
        <strain evidence="2 3">JCM 23209</strain>
    </source>
</reference>
<feature type="domain" description="Beta-lactamase-related" evidence="1">
    <location>
        <begin position="12"/>
        <end position="324"/>
    </location>
</feature>
<dbReference type="Gene3D" id="3.40.710.10">
    <property type="entry name" value="DD-peptidase/beta-lactamase superfamily"/>
    <property type="match status" value="1"/>
</dbReference>
<dbReference type="InterPro" id="IPR001466">
    <property type="entry name" value="Beta-lactam-related"/>
</dbReference>
<keyword evidence="3" id="KW-1185">Reference proteome</keyword>
<keyword evidence="2" id="KW-0378">Hydrolase</keyword>
<name>A0AAW9SF49_9BACT</name>
<dbReference type="EMBL" id="JBDKWZ010000025">
    <property type="protein sequence ID" value="MEN7551671.1"/>
    <property type="molecule type" value="Genomic_DNA"/>
</dbReference>
<organism evidence="2 3">
    <name type="scientific">Rapidithrix thailandica</name>
    <dbReference type="NCBI Taxonomy" id="413964"/>
    <lineage>
        <taxon>Bacteria</taxon>
        <taxon>Pseudomonadati</taxon>
        <taxon>Bacteroidota</taxon>
        <taxon>Cytophagia</taxon>
        <taxon>Cytophagales</taxon>
        <taxon>Flammeovirgaceae</taxon>
        <taxon>Rapidithrix</taxon>
    </lineage>
</organism>
<comment type="caution">
    <text evidence="2">The sequence shown here is derived from an EMBL/GenBank/DDBJ whole genome shotgun (WGS) entry which is preliminary data.</text>
</comment>
<dbReference type="GO" id="GO:0016787">
    <property type="term" value="F:hydrolase activity"/>
    <property type="evidence" value="ECO:0007669"/>
    <property type="project" value="UniProtKB-KW"/>
</dbReference>
<dbReference type="Proteomes" id="UP001403385">
    <property type="component" value="Unassembled WGS sequence"/>
</dbReference>
<dbReference type="EC" id="3.1.1.103" evidence="2"/>
<evidence type="ECO:0000259" key="1">
    <source>
        <dbReference type="Pfam" id="PF00144"/>
    </source>
</evidence>
<dbReference type="AlphaFoldDB" id="A0AAW9SF49"/>
<dbReference type="RefSeq" id="WP_346824450.1">
    <property type="nucleotide sequence ID" value="NZ_JBDKWZ010000025.1"/>
</dbReference>
<evidence type="ECO:0000313" key="2">
    <source>
        <dbReference type="EMBL" id="MEN7551671.1"/>
    </source>
</evidence>
<dbReference type="PANTHER" id="PTHR46825">
    <property type="entry name" value="D-ALANYL-D-ALANINE-CARBOXYPEPTIDASE/ENDOPEPTIDASE AMPH"/>
    <property type="match status" value="1"/>
</dbReference>
<dbReference type="Pfam" id="PF00144">
    <property type="entry name" value="Beta-lactamase"/>
    <property type="match status" value="1"/>
</dbReference>